<organism evidence="1 2">
    <name type="scientific">Didymodactylos carnosus</name>
    <dbReference type="NCBI Taxonomy" id="1234261"/>
    <lineage>
        <taxon>Eukaryota</taxon>
        <taxon>Metazoa</taxon>
        <taxon>Spiralia</taxon>
        <taxon>Gnathifera</taxon>
        <taxon>Rotifera</taxon>
        <taxon>Eurotatoria</taxon>
        <taxon>Bdelloidea</taxon>
        <taxon>Philodinida</taxon>
        <taxon>Philodinidae</taxon>
        <taxon>Didymodactylos</taxon>
    </lineage>
</organism>
<evidence type="ECO:0000313" key="1">
    <source>
        <dbReference type="EMBL" id="CAF4160234.1"/>
    </source>
</evidence>
<sequence length="9" mass="1044">MQPSQARAR</sequence>
<feature type="non-terminal residue" evidence="1">
    <location>
        <position position="9"/>
    </location>
</feature>
<evidence type="ECO:0000313" key="2">
    <source>
        <dbReference type="Proteomes" id="UP000681722"/>
    </source>
</evidence>
<protein>
    <submittedName>
        <fullName evidence="1">Uncharacterized protein</fullName>
    </submittedName>
</protein>
<accession>A0A8S2RC52</accession>
<gene>
    <name evidence="1" type="ORF">SRO942_LOCUS29868</name>
</gene>
<name>A0A8S2RC52_9BILA</name>
<reference evidence="1" key="1">
    <citation type="submission" date="2021-02" db="EMBL/GenBank/DDBJ databases">
        <authorList>
            <person name="Nowell W R."/>
        </authorList>
    </citation>
    <scope>NUCLEOTIDE SEQUENCE</scope>
</reference>
<proteinExistence type="predicted"/>
<dbReference type="EMBL" id="CAJOBC010045813">
    <property type="protein sequence ID" value="CAF4160234.1"/>
    <property type="molecule type" value="Genomic_DNA"/>
</dbReference>
<dbReference type="Proteomes" id="UP000681722">
    <property type="component" value="Unassembled WGS sequence"/>
</dbReference>
<comment type="caution">
    <text evidence="1">The sequence shown here is derived from an EMBL/GenBank/DDBJ whole genome shotgun (WGS) entry which is preliminary data.</text>
</comment>